<dbReference type="AlphaFoldDB" id="A0A1H0R110"/>
<reference evidence="3 4" key="1">
    <citation type="submission" date="2016-10" db="EMBL/GenBank/DDBJ databases">
        <authorList>
            <person name="de Groot N.N."/>
        </authorList>
    </citation>
    <scope>NUCLEOTIDE SEQUENCE [LARGE SCALE GENOMIC DNA]</scope>
    <source>
        <strain evidence="3 4">CGMCC 4.2022</strain>
    </source>
</reference>
<dbReference type="STRING" id="310781.SAMN05216259_12066"/>
<feature type="transmembrane region" description="Helical" evidence="2">
    <location>
        <begin position="326"/>
        <end position="354"/>
    </location>
</feature>
<feature type="transmembrane region" description="Helical" evidence="2">
    <location>
        <begin position="375"/>
        <end position="392"/>
    </location>
</feature>
<organism evidence="3 4">
    <name type="scientific">Actinacidiphila guanduensis</name>
    <dbReference type="NCBI Taxonomy" id="310781"/>
    <lineage>
        <taxon>Bacteria</taxon>
        <taxon>Bacillati</taxon>
        <taxon>Actinomycetota</taxon>
        <taxon>Actinomycetes</taxon>
        <taxon>Kitasatosporales</taxon>
        <taxon>Streptomycetaceae</taxon>
        <taxon>Actinacidiphila</taxon>
    </lineage>
</organism>
<feature type="compositionally biased region" description="Low complexity" evidence="1">
    <location>
        <begin position="94"/>
        <end position="110"/>
    </location>
</feature>
<feature type="region of interest" description="Disordered" evidence="1">
    <location>
        <begin position="244"/>
        <end position="294"/>
    </location>
</feature>
<keyword evidence="2" id="KW-0472">Membrane</keyword>
<evidence type="ECO:0000256" key="1">
    <source>
        <dbReference type="SAM" id="MobiDB-lite"/>
    </source>
</evidence>
<feature type="transmembrane region" description="Helical" evidence="2">
    <location>
        <begin position="484"/>
        <end position="504"/>
    </location>
</feature>
<feature type="transmembrane region" description="Helical" evidence="2">
    <location>
        <begin position="536"/>
        <end position="558"/>
    </location>
</feature>
<accession>A0A1H0R110</accession>
<feature type="compositionally biased region" description="Low complexity" evidence="1">
    <location>
        <begin position="250"/>
        <end position="272"/>
    </location>
</feature>
<dbReference type="RefSeq" id="WP_245771778.1">
    <property type="nucleotide sequence ID" value="NZ_FNIE01000020.1"/>
</dbReference>
<feature type="transmembrane region" description="Helical" evidence="2">
    <location>
        <begin position="454"/>
        <end position="472"/>
    </location>
</feature>
<gene>
    <name evidence="3" type="ORF">SAMN05216259_12066</name>
</gene>
<feature type="transmembrane region" description="Helical" evidence="2">
    <location>
        <begin position="398"/>
        <end position="415"/>
    </location>
</feature>
<name>A0A1H0R110_9ACTN</name>
<evidence type="ECO:0000256" key="2">
    <source>
        <dbReference type="SAM" id="Phobius"/>
    </source>
</evidence>
<feature type="transmembrane region" description="Helical" evidence="2">
    <location>
        <begin position="510"/>
        <end position="529"/>
    </location>
</feature>
<keyword evidence="2" id="KW-1133">Transmembrane helix</keyword>
<feature type="compositionally biased region" description="Low complexity" evidence="1">
    <location>
        <begin position="283"/>
        <end position="292"/>
    </location>
</feature>
<evidence type="ECO:0000313" key="4">
    <source>
        <dbReference type="Proteomes" id="UP000199341"/>
    </source>
</evidence>
<dbReference type="EMBL" id="FNIE01000020">
    <property type="protein sequence ID" value="SDP22688.1"/>
    <property type="molecule type" value="Genomic_DNA"/>
</dbReference>
<feature type="transmembrane region" description="Helical" evidence="2">
    <location>
        <begin position="427"/>
        <end position="448"/>
    </location>
</feature>
<proteinExistence type="predicted"/>
<keyword evidence="4" id="KW-1185">Reference proteome</keyword>
<sequence>MSDTQNPQDPEQYGYAPAEAASWDTPQPPYDQGDPQTYGQDGPTPPQPPAPGNGYAQYGPYAQDGTMPMGSGFDQGGSMPTGSGAGYGQDGAVPPAHQGGYGQGAAEYGGPQPGFGPDGRMRPGTQTGAQPGAQPGYEHGGYGQPAQPDHGRPPQYGHPGGYEQAAYQAGSADSYPAGGHGHATPPQPGADAYGQGAHPGAQNSQSGYAGYGTYVPEPLAAQLPSETEPGAEYGVPTAGGAWTGAGYGGPQPAQGWAGPPAAAAQAAHTHAPYPAPGRDHPAQEANAGAAAEPELERTAALPVVEEQPQAPHRTGSPIIPPGIQPAALTAVLGLLLAGGAALGKPALAVVLVLLEGVTAAGWFRLNGMWPARQGIVLAFLAGVTADAAVLAVNGAHGPVALLGTLGVWLLFVLVLQLRHHGSADERLSSLTATSASTLLTVVAAGYLATATSHAGSDPVVVALIAVAAATLVRAPRLPGGEPVSLVASLAVATATGALTGPATGFGTGHALALALAAGTSALIGLRVASYDWPSRFVHFTAGVALPLTAAAPATYALAQAFT</sequence>
<protein>
    <submittedName>
        <fullName evidence="3">Uncharacterized protein</fullName>
    </submittedName>
</protein>
<dbReference type="Proteomes" id="UP000199341">
    <property type="component" value="Unassembled WGS sequence"/>
</dbReference>
<keyword evidence="2" id="KW-0812">Transmembrane</keyword>
<feature type="region of interest" description="Disordered" evidence="1">
    <location>
        <begin position="1"/>
        <end position="210"/>
    </location>
</feature>
<evidence type="ECO:0000313" key="3">
    <source>
        <dbReference type="EMBL" id="SDP22688.1"/>
    </source>
</evidence>